<accession>A0AAD2D5B1</accession>
<reference evidence="2" key="1">
    <citation type="submission" date="2023-07" db="EMBL/GenBank/DDBJ databases">
        <authorList>
            <consortium name="AG Swart"/>
            <person name="Singh M."/>
            <person name="Singh A."/>
            <person name="Seah K."/>
            <person name="Emmerich C."/>
        </authorList>
    </citation>
    <scope>NUCLEOTIDE SEQUENCE</scope>
    <source>
        <strain evidence="2">DP1</strain>
    </source>
</reference>
<dbReference type="InterPro" id="IPR037516">
    <property type="entry name" value="Tripartite_DENN"/>
</dbReference>
<evidence type="ECO:0000313" key="3">
    <source>
        <dbReference type="Proteomes" id="UP001295684"/>
    </source>
</evidence>
<dbReference type="PANTHER" id="PTHR12296:SF21">
    <property type="entry name" value="DENN DOMAIN-CONTAINING PROTEIN 3"/>
    <property type="match status" value="1"/>
</dbReference>
<protein>
    <recommendedName>
        <fullName evidence="1">UDENN domain-containing protein</fullName>
    </recommendedName>
</protein>
<dbReference type="PROSITE" id="PS50211">
    <property type="entry name" value="DENN"/>
    <property type="match status" value="1"/>
</dbReference>
<dbReference type="Pfam" id="PF02141">
    <property type="entry name" value="DENN"/>
    <property type="match status" value="1"/>
</dbReference>
<organism evidence="2 3">
    <name type="scientific">Euplotes crassus</name>
    <dbReference type="NCBI Taxonomy" id="5936"/>
    <lineage>
        <taxon>Eukaryota</taxon>
        <taxon>Sar</taxon>
        <taxon>Alveolata</taxon>
        <taxon>Ciliophora</taxon>
        <taxon>Intramacronucleata</taxon>
        <taxon>Spirotrichea</taxon>
        <taxon>Hypotrichia</taxon>
        <taxon>Euplotida</taxon>
        <taxon>Euplotidae</taxon>
        <taxon>Moneuplotes</taxon>
    </lineage>
</organism>
<dbReference type="InterPro" id="IPR001194">
    <property type="entry name" value="cDENN_dom"/>
</dbReference>
<dbReference type="Proteomes" id="UP001295684">
    <property type="component" value="Unassembled WGS sequence"/>
</dbReference>
<dbReference type="InterPro" id="IPR051696">
    <property type="entry name" value="DENN_Domain_GEFs"/>
</dbReference>
<dbReference type="SMART" id="SM00799">
    <property type="entry name" value="DENN"/>
    <property type="match status" value="1"/>
</dbReference>
<evidence type="ECO:0000313" key="2">
    <source>
        <dbReference type="EMBL" id="CAI2380346.1"/>
    </source>
</evidence>
<dbReference type="GO" id="GO:0032483">
    <property type="term" value="P:regulation of Rab protein signal transduction"/>
    <property type="evidence" value="ECO:0007669"/>
    <property type="project" value="TreeGrafter"/>
</dbReference>
<evidence type="ECO:0000259" key="1">
    <source>
        <dbReference type="PROSITE" id="PS50211"/>
    </source>
</evidence>
<dbReference type="AlphaFoldDB" id="A0AAD2D5B1"/>
<proteinExistence type="predicted"/>
<dbReference type="EMBL" id="CAMPGE010022297">
    <property type="protein sequence ID" value="CAI2380346.1"/>
    <property type="molecule type" value="Genomic_DNA"/>
</dbReference>
<dbReference type="PANTHER" id="PTHR12296">
    <property type="entry name" value="DENN DOMAIN-CONTAINING PROTEIN 4"/>
    <property type="match status" value="1"/>
</dbReference>
<dbReference type="Gene3D" id="3.40.50.11500">
    <property type="match status" value="1"/>
</dbReference>
<keyword evidence="3" id="KW-1185">Reference proteome</keyword>
<comment type="caution">
    <text evidence="2">The sequence shown here is derived from an EMBL/GenBank/DDBJ whole genome shotgun (WGS) entry which is preliminary data.</text>
</comment>
<dbReference type="GO" id="GO:0031410">
    <property type="term" value="C:cytoplasmic vesicle"/>
    <property type="evidence" value="ECO:0007669"/>
    <property type="project" value="TreeGrafter"/>
</dbReference>
<feature type="domain" description="UDENN" evidence="1">
    <location>
        <begin position="34"/>
        <end position="546"/>
    </location>
</feature>
<name>A0AAD2D5B1_EUPCR</name>
<sequence length="993" mass="116558">MEEEKLTWDQAYKESKSLISYSILLGVNMLQIKNTVIDILECGERIRHAPLVIEVLGRMPAVDRHDYEFPPNTQDFIYYERASLETEKKNLEFVPLVLTSLDSRRKFAMSCKFQENLRHYLILLKKQLQRKTGVFSQSFKNRMLKEKTPCKDDTVLINFLKDVKFSELQDDSQVFGGVQYYIPKALCIVSESPYFNEFKNLLGALYFKSKRDTSFPFGPYLHYITFTVPKPGRGYIVNAASPEGSTIRFKNKSKHKLPSIQVEFYWDVFTKKEFAQSDNFNTILYWFMCQVGSTVLISSSPNKLIKMAEVLRTIIFPFEYDDSYMPLLSEQNFEYLTAPFPVLIGIVNTAEEGSRNSSFTTTHSSRSEIRYNHLYHEIENMASDKSLLVYLDEKQLRVKFEEEILTLNDFKEKVDDNGKSFSGKYFPTKNMKELKKNLQKLMKELQKKLLTHHKIITMQEKEEFVGKVREQFLHFFVGLFKSYEKYLPKNMDQAKDAEENFITSFRAEEFTKKEYKGSSQFYEDFFSTRAWMVFLENKMFQNKDGVNPVDLFDMKYQKGKKKAEAKIREEYKIVEPEFKYSLKESATQDLSVMAFPNEIKLPIEELAGNLCKADQTEKVDKQRVILDGIITYTREQHILVCWILLWCMSFKYLQSIEKKVRIQELVIVLNRLFKNTGYPIVNVRFLEYILNAILESGRKEHIDVVMETINHLNIPLSLQMQQIYFQCFDKERGKVKKRPPLAALDSTLEYFKFSEGAINDTVVSKEESKSSDAASSKKRREIKLLETVIKSGKLRRRTFKSYSQRKNFLVDETLFFKIPGECDGPDCSKIMDISQIFKPLNCEETSFQCFFCGKDMSYFVDFHIGYQMEDSIPRSENKHRAIGVETRKINPFNPAASIKGSFHLKTEFEMLNFIKNLYNDNISEDKPNQGKFDLMILREHRKSILFNCILFFKTYGLPFDFILPFEDYEIKYAYEKTNQHTAVKEVFSPEDIK</sequence>
<dbReference type="InterPro" id="IPR043153">
    <property type="entry name" value="DENN_C"/>
</dbReference>
<gene>
    <name evidence="2" type="ORF">ECRASSUSDP1_LOCUS21780</name>
</gene>